<dbReference type="RefSeq" id="WP_147210789.1">
    <property type="nucleotide sequence ID" value="NZ_BJYM01000010.1"/>
</dbReference>
<dbReference type="PROSITE" id="PS50977">
    <property type="entry name" value="HTH_TETR_2"/>
    <property type="match status" value="1"/>
</dbReference>
<evidence type="ECO:0000313" key="6">
    <source>
        <dbReference type="Proteomes" id="UP000321558"/>
    </source>
</evidence>
<dbReference type="InterPro" id="IPR001647">
    <property type="entry name" value="HTH_TetR"/>
</dbReference>
<dbReference type="SUPFAM" id="SSF46689">
    <property type="entry name" value="Homeodomain-like"/>
    <property type="match status" value="1"/>
</dbReference>
<keyword evidence="1" id="KW-0678">Repressor</keyword>
<dbReference type="InterPro" id="IPR009057">
    <property type="entry name" value="Homeodomain-like_sf"/>
</dbReference>
<name>A0A511ZK49_9BACI</name>
<evidence type="ECO:0000259" key="4">
    <source>
        <dbReference type="PROSITE" id="PS50977"/>
    </source>
</evidence>
<dbReference type="Gene3D" id="1.10.357.10">
    <property type="entry name" value="Tetracycline Repressor, domain 2"/>
    <property type="match status" value="1"/>
</dbReference>
<dbReference type="PANTHER" id="PTHR43479:SF21">
    <property type="entry name" value="TRANSCRIPTIONAL REGULATOR, TETR FAMILY"/>
    <property type="match status" value="1"/>
</dbReference>
<sequence length="199" mass="23277">MDGFERRTLVKKEKILNTSAALFQKKGIKKVSISKIAKEANVSQVTIYNYFESKEKLLYEALIYFVNQTWEKYHKLIEEPISYEEKMKQFIFSEAQTVNDLHEEFSNYMMDQYKIPGNFIEHLYQEKALPAMMQLVQQGRDEGFIDPAISDTAIFVYLQMFTDYLQKGDAIEQLVPLTEELMKLFFYGIAGSGEIKKPD</sequence>
<reference evidence="5 6" key="1">
    <citation type="submission" date="2019-07" db="EMBL/GenBank/DDBJ databases">
        <title>Whole genome shotgun sequence of Oceanobacillus sojae NBRC 105379.</title>
        <authorList>
            <person name="Hosoyama A."/>
            <person name="Uohara A."/>
            <person name="Ohji S."/>
            <person name="Ichikawa N."/>
        </authorList>
    </citation>
    <scope>NUCLEOTIDE SEQUENCE [LARGE SCALE GENOMIC DNA]</scope>
    <source>
        <strain evidence="5 6">NBRC 105379</strain>
    </source>
</reference>
<dbReference type="PANTHER" id="PTHR43479">
    <property type="entry name" value="ACREF/ENVCD OPERON REPRESSOR-RELATED"/>
    <property type="match status" value="1"/>
</dbReference>
<keyword evidence="2 3" id="KW-0238">DNA-binding</keyword>
<protein>
    <submittedName>
        <fullName evidence="5">TetR family transcriptional regulator</fullName>
    </submittedName>
</protein>
<dbReference type="EMBL" id="BJYM01000010">
    <property type="protein sequence ID" value="GEN87833.1"/>
    <property type="molecule type" value="Genomic_DNA"/>
</dbReference>
<dbReference type="AlphaFoldDB" id="A0A511ZK49"/>
<feature type="domain" description="HTH tetR-type" evidence="4">
    <location>
        <begin position="9"/>
        <end position="69"/>
    </location>
</feature>
<dbReference type="STRING" id="582851.GCA_900162665_04044"/>
<accession>A0A511ZK49</accession>
<feature type="DNA-binding region" description="H-T-H motif" evidence="3">
    <location>
        <begin position="32"/>
        <end position="51"/>
    </location>
</feature>
<evidence type="ECO:0000256" key="2">
    <source>
        <dbReference type="ARBA" id="ARBA00023125"/>
    </source>
</evidence>
<dbReference type="OrthoDB" id="113732at2"/>
<organism evidence="5 6">
    <name type="scientific">Oceanobacillus sojae</name>
    <dbReference type="NCBI Taxonomy" id="582851"/>
    <lineage>
        <taxon>Bacteria</taxon>
        <taxon>Bacillati</taxon>
        <taxon>Bacillota</taxon>
        <taxon>Bacilli</taxon>
        <taxon>Bacillales</taxon>
        <taxon>Bacillaceae</taxon>
        <taxon>Oceanobacillus</taxon>
    </lineage>
</organism>
<comment type="caution">
    <text evidence="5">The sequence shown here is derived from an EMBL/GenBank/DDBJ whole genome shotgun (WGS) entry which is preliminary data.</text>
</comment>
<dbReference type="InterPro" id="IPR050624">
    <property type="entry name" value="HTH-type_Tx_Regulator"/>
</dbReference>
<dbReference type="GO" id="GO:0003677">
    <property type="term" value="F:DNA binding"/>
    <property type="evidence" value="ECO:0007669"/>
    <property type="project" value="UniProtKB-UniRule"/>
</dbReference>
<dbReference type="Pfam" id="PF00440">
    <property type="entry name" value="TetR_N"/>
    <property type="match status" value="1"/>
</dbReference>
<keyword evidence="6" id="KW-1185">Reference proteome</keyword>
<evidence type="ECO:0000256" key="1">
    <source>
        <dbReference type="ARBA" id="ARBA00022491"/>
    </source>
</evidence>
<gene>
    <name evidence="5" type="ORF">OSO01_25720</name>
</gene>
<dbReference type="PRINTS" id="PR00455">
    <property type="entry name" value="HTHTETR"/>
</dbReference>
<evidence type="ECO:0000313" key="5">
    <source>
        <dbReference type="EMBL" id="GEN87833.1"/>
    </source>
</evidence>
<proteinExistence type="predicted"/>
<evidence type="ECO:0000256" key="3">
    <source>
        <dbReference type="PROSITE-ProRule" id="PRU00335"/>
    </source>
</evidence>
<dbReference type="Proteomes" id="UP000321558">
    <property type="component" value="Unassembled WGS sequence"/>
</dbReference>